<evidence type="ECO:0000256" key="6">
    <source>
        <dbReference type="ARBA" id="ARBA00022968"/>
    </source>
</evidence>
<accession>A0A5N5QSU1</accession>
<keyword evidence="5" id="KW-0812">Transmembrane</keyword>
<gene>
    <name evidence="11" type="ORF">CTheo_1855</name>
</gene>
<dbReference type="GO" id="GO:0016758">
    <property type="term" value="F:hexosyltransferase activity"/>
    <property type="evidence" value="ECO:0007669"/>
    <property type="project" value="InterPro"/>
</dbReference>
<proteinExistence type="inferred from homology"/>
<evidence type="ECO:0000313" key="11">
    <source>
        <dbReference type="EMBL" id="KAB5594708.1"/>
    </source>
</evidence>
<evidence type="ECO:0000256" key="2">
    <source>
        <dbReference type="ARBA" id="ARBA00008661"/>
    </source>
</evidence>
<evidence type="ECO:0000256" key="9">
    <source>
        <dbReference type="ARBA" id="ARBA00023136"/>
    </source>
</evidence>
<feature type="compositionally biased region" description="Polar residues" evidence="10">
    <location>
        <begin position="437"/>
        <end position="461"/>
    </location>
</feature>
<feature type="compositionally biased region" description="Basic and acidic residues" evidence="10">
    <location>
        <begin position="412"/>
        <end position="424"/>
    </location>
</feature>
<protein>
    <recommendedName>
        <fullName evidence="13">Glycosyltransferase family 31 protein</fullName>
    </recommendedName>
</protein>
<evidence type="ECO:0000256" key="5">
    <source>
        <dbReference type="ARBA" id="ARBA00022692"/>
    </source>
</evidence>
<organism evidence="11 12">
    <name type="scientific">Ceratobasidium theobromae</name>
    <dbReference type="NCBI Taxonomy" id="1582974"/>
    <lineage>
        <taxon>Eukaryota</taxon>
        <taxon>Fungi</taxon>
        <taxon>Dikarya</taxon>
        <taxon>Basidiomycota</taxon>
        <taxon>Agaricomycotina</taxon>
        <taxon>Agaricomycetes</taxon>
        <taxon>Cantharellales</taxon>
        <taxon>Ceratobasidiaceae</taxon>
        <taxon>Ceratobasidium</taxon>
    </lineage>
</organism>
<name>A0A5N5QSU1_9AGAM</name>
<dbReference type="AlphaFoldDB" id="A0A5N5QSU1"/>
<keyword evidence="8" id="KW-0333">Golgi apparatus</keyword>
<reference evidence="11 12" key="1">
    <citation type="journal article" date="2019" name="Fungal Biol. Biotechnol.">
        <title>Draft genome sequence of fastidious pathogen Ceratobasidium theobromae, which causes vascular-streak dieback in Theobroma cacao.</title>
        <authorList>
            <person name="Ali S.S."/>
            <person name="Asman A."/>
            <person name="Shao J."/>
            <person name="Firmansyah A.P."/>
            <person name="Susilo A.W."/>
            <person name="Rosmana A."/>
            <person name="McMahon P."/>
            <person name="Junaid M."/>
            <person name="Guest D."/>
            <person name="Kheng T.Y."/>
            <person name="Meinhardt L.W."/>
            <person name="Bailey B.A."/>
        </authorList>
    </citation>
    <scope>NUCLEOTIDE SEQUENCE [LARGE SCALE GENOMIC DNA]</scope>
    <source>
        <strain evidence="11 12">CT2</strain>
    </source>
</reference>
<dbReference type="Proteomes" id="UP000383932">
    <property type="component" value="Unassembled WGS sequence"/>
</dbReference>
<keyword evidence="9" id="KW-0472">Membrane</keyword>
<evidence type="ECO:0008006" key="13">
    <source>
        <dbReference type="Google" id="ProtNLM"/>
    </source>
</evidence>
<evidence type="ECO:0000256" key="8">
    <source>
        <dbReference type="ARBA" id="ARBA00023034"/>
    </source>
</evidence>
<dbReference type="PANTHER" id="PTHR11214:SF333">
    <property type="entry name" value="GLYCOSYLTRANSFERASE FAMILY 31 PROTEIN"/>
    <property type="match status" value="1"/>
</dbReference>
<dbReference type="GO" id="GO:0051072">
    <property type="term" value="P:4,6-pyruvylated galactose residue biosynthetic process"/>
    <property type="evidence" value="ECO:0007669"/>
    <property type="project" value="TreeGrafter"/>
</dbReference>
<feature type="region of interest" description="Disordered" evidence="10">
    <location>
        <begin position="645"/>
        <end position="681"/>
    </location>
</feature>
<evidence type="ECO:0000256" key="3">
    <source>
        <dbReference type="ARBA" id="ARBA00022676"/>
    </source>
</evidence>
<evidence type="ECO:0000313" key="12">
    <source>
        <dbReference type="Proteomes" id="UP000383932"/>
    </source>
</evidence>
<dbReference type="InterPro" id="IPR002659">
    <property type="entry name" value="Glyco_trans_31"/>
</dbReference>
<keyword evidence="12" id="KW-1185">Reference proteome</keyword>
<comment type="caution">
    <text evidence="11">The sequence shown here is derived from an EMBL/GenBank/DDBJ whole genome shotgun (WGS) entry which is preliminary data.</text>
</comment>
<keyword evidence="3" id="KW-0328">Glycosyltransferase</keyword>
<keyword evidence="4" id="KW-0808">Transferase</keyword>
<evidence type="ECO:0000256" key="10">
    <source>
        <dbReference type="SAM" id="MobiDB-lite"/>
    </source>
</evidence>
<dbReference type="EMBL" id="SSOP01000017">
    <property type="protein sequence ID" value="KAB5594708.1"/>
    <property type="molecule type" value="Genomic_DNA"/>
</dbReference>
<evidence type="ECO:0000256" key="4">
    <source>
        <dbReference type="ARBA" id="ARBA00022679"/>
    </source>
</evidence>
<keyword evidence="6" id="KW-0735">Signal-anchor</keyword>
<dbReference type="Pfam" id="PF01762">
    <property type="entry name" value="Galactosyl_T"/>
    <property type="match status" value="1"/>
</dbReference>
<sequence>MRGLPFTLLPASRPASRASSPPPDAYESSASEYEVPSRRGLVAVDYAVAIAVGDAGTVAADDPDDGDGLWDGVRVDRGRHGGRRPAAAASPAQLVGIAGAPCAQETRPALRRPRMAALCDDGCAPPALSHPDILHITLLLIHVLNPDKYQLPWRSYCSLAPAFPPRQSPHAPSLEELPPTGIFVGVMSMDSAFERRQLVRSTWASHPRSRGGASPEYGLNNTSRTVVRFILGQPRKDWERRIRLEQQAYNDLVILDIKENMNNGKTHAFFTWAHSSALVPPPVPLVLPEPKDNYTVPLDSSGLTPPWHRLYATDDKIRRGPAPVDLAPHDPVPAVQPQSSRRSFSSRFPRHLSASPNLFLRSPHDHLFTAPSNDWVRPDFVIKADDDSFVMLAELEARLRWELYEAKRDADLEKGPKDRDDHHSTTRSSTTDAGHTARSQSQSASETGAESTTIEPSSTLDVTKREFPEGMVLNRRDWSDGKGKNTIEGPLIYWGYLVKSRFMAGELYALSSPLVEYVATYPALKGMTKGAEDKQVAAWMKAHPQAANVRWRSERCWVYDHPKAGTVYSHGFLFPSEAARVKYQTTHGLTPAEIIHLPTSYLVDDPVMSHSTVSRFGTRYSIPGGFTNFTVPMEVEALVEGSALSRLGTMPPPSSQQSPAPNDTPASTSNNQDSLVSSQKDPQWRDVLAAYAAREGRKIRYAGQSVGGTVVVHYIKRNEWFLEAALALLGDEDDFGQGEMKL</sequence>
<dbReference type="OrthoDB" id="2139606at2759"/>
<feature type="compositionally biased region" description="Polar residues" evidence="10">
    <location>
        <begin position="664"/>
        <end position="681"/>
    </location>
</feature>
<comment type="similarity">
    <text evidence="2">Belongs to the glycosyltransferase 31 family.</text>
</comment>
<evidence type="ECO:0000256" key="7">
    <source>
        <dbReference type="ARBA" id="ARBA00022989"/>
    </source>
</evidence>
<feature type="region of interest" description="Disordered" evidence="10">
    <location>
        <begin position="412"/>
        <end position="461"/>
    </location>
</feature>
<dbReference type="PANTHER" id="PTHR11214">
    <property type="entry name" value="BETA-1,3-N-ACETYLGLUCOSAMINYLTRANSFERASE"/>
    <property type="match status" value="1"/>
</dbReference>
<evidence type="ECO:0000256" key="1">
    <source>
        <dbReference type="ARBA" id="ARBA00004323"/>
    </source>
</evidence>
<dbReference type="GO" id="GO:0000139">
    <property type="term" value="C:Golgi membrane"/>
    <property type="evidence" value="ECO:0007669"/>
    <property type="project" value="UniProtKB-SubCell"/>
</dbReference>
<feature type="region of interest" description="Disordered" evidence="10">
    <location>
        <begin position="1"/>
        <end position="32"/>
    </location>
</feature>
<comment type="subcellular location">
    <subcellularLocation>
        <location evidence="1">Golgi apparatus membrane</location>
        <topology evidence="1">Single-pass type II membrane protein</topology>
    </subcellularLocation>
</comment>
<keyword evidence="7" id="KW-1133">Transmembrane helix</keyword>
<feature type="compositionally biased region" description="Low complexity" evidence="10">
    <location>
        <begin position="10"/>
        <end position="19"/>
    </location>
</feature>